<comment type="caution">
    <text evidence="2">The sequence shown here is derived from an EMBL/GenBank/DDBJ whole genome shotgun (WGS) entry which is preliminary data.</text>
</comment>
<dbReference type="Proteomes" id="UP000824120">
    <property type="component" value="Chromosome 11"/>
</dbReference>
<feature type="transmembrane region" description="Helical" evidence="1">
    <location>
        <begin position="15"/>
        <end position="38"/>
    </location>
</feature>
<keyword evidence="3" id="KW-1185">Reference proteome</keyword>
<dbReference type="EMBL" id="JACXVP010000011">
    <property type="protein sequence ID" value="KAG5576052.1"/>
    <property type="molecule type" value="Genomic_DNA"/>
</dbReference>
<name>A0A9J5WLI9_SOLCO</name>
<sequence>MKLNRVIWVYSTDNIGFFLATLLGLLSNFLVFNLGLVLRSRDFGGFALKPYPLSIIHQAILKSVSH</sequence>
<accession>A0A9J5WLI9</accession>
<gene>
    <name evidence="2" type="ORF">H5410_056186</name>
</gene>
<proteinExistence type="predicted"/>
<evidence type="ECO:0000256" key="1">
    <source>
        <dbReference type="SAM" id="Phobius"/>
    </source>
</evidence>
<evidence type="ECO:0000313" key="3">
    <source>
        <dbReference type="Proteomes" id="UP000824120"/>
    </source>
</evidence>
<organism evidence="2 3">
    <name type="scientific">Solanum commersonii</name>
    <name type="common">Commerson's wild potato</name>
    <name type="synonym">Commerson's nightshade</name>
    <dbReference type="NCBI Taxonomy" id="4109"/>
    <lineage>
        <taxon>Eukaryota</taxon>
        <taxon>Viridiplantae</taxon>
        <taxon>Streptophyta</taxon>
        <taxon>Embryophyta</taxon>
        <taxon>Tracheophyta</taxon>
        <taxon>Spermatophyta</taxon>
        <taxon>Magnoliopsida</taxon>
        <taxon>eudicotyledons</taxon>
        <taxon>Gunneridae</taxon>
        <taxon>Pentapetalae</taxon>
        <taxon>asterids</taxon>
        <taxon>lamiids</taxon>
        <taxon>Solanales</taxon>
        <taxon>Solanaceae</taxon>
        <taxon>Solanoideae</taxon>
        <taxon>Solaneae</taxon>
        <taxon>Solanum</taxon>
    </lineage>
</organism>
<evidence type="ECO:0000313" key="2">
    <source>
        <dbReference type="EMBL" id="KAG5576052.1"/>
    </source>
</evidence>
<keyword evidence="1" id="KW-0472">Membrane</keyword>
<keyword evidence="1" id="KW-0812">Transmembrane</keyword>
<protein>
    <submittedName>
        <fullName evidence="2">Uncharacterized protein</fullName>
    </submittedName>
</protein>
<dbReference type="AlphaFoldDB" id="A0A9J5WLI9"/>
<keyword evidence="1" id="KW-1133">Transmembrane helix</keyword>
<reference evidence="2 3" key="1">
    <citation type="submission" date="2020-09" db="EMBL/GenBank/DDBJ databases">
        <title>De no assembly of potato wild relative species, Solanum commersonii.</title>
        <authorList>
            <person name="Cho K."/>
        </authorList>
    </citation>
    <scope>NUCLEOTIDE SEQUENCE [LARGE SCALE GENOMIC DNA]</scope>
    <source>
        <strain evidence="2">LZ3.2</strain>
        <tissue evidence="2">Leaf</tissue>
    </source>
</reference>